<evidence type="ECO:0000313" key="2">
    <source>
        <dbReference type="Proteomes" id="UP001499843"/>
    </source>
</evidence>
<evidence type="ECO:0008006" key="3">
    <source>
        <dbReference type="Google" id="ProtNLM"/>
    </source>
</evidence>
<name>A0ABP5Q2X6_9ACTN</name>
<evidence type="ECO:0000313" key="1">
    <source>
        <dbReference type="EMBL" id="GAA2219928.1"/>
    </source>
</evidence>
<protein>
    <recommendedName>
        <fullName evidence="3">DUF4435 domain-containing protein</fullName>
    </recommendedName>
</protein>
<organism evidence="1 2">
    <name type="scientific">Nonomuraea monospora</name>
    <dbReference type="NCBI Taxonomy" id="568818"/>
    <lineage>
        <taxon>Bacteria</taxon>
        <taxon>Bacillati</taxon>
        <taxon>Actinomycetota</taxon>
        <taxon>Actinomycetes</taxon>
        <taxon>Streptosporangiales</taxon>
        <taxon>Streptosporangiaceae</taxon>
        <taxon>Nonomuraea</taxon>
    </lineage>
</organism>
<dbReference type="EMBL" id="BAAAQX010000080">
    <property type="protein sequence ID" value="GAA2219928.1"/>
    <property type="molecule type" value="Genomic_DNA"/>
</dbReference>
<sequence length="292" mass="32648">MAGKSTILPAEPTLAAVFKELGIRLSDVLSADRILLVEGPSDQDILGVWFPLLQSDPHLAVINGEGGENARMAGVLNSWLRAADKLSERRVLYVRDHDELPPRLVERLLTSGNTFVLARREIENYLLDSRAIAAVLASYDGKPKRDISADEVAIAMKDSADGLQDVVILKKVCRELGSLTYVDNALRGKLAKEKADKDRLLRELRERVPSEAELSHRVDALWSAAEEEVSARWENDWLKLAPGADVLTQLWRDFLGRKYNKQRDGKKLAMEIGQAPPELAERITIFMDRSDD</sequence>
<reference evidence="2" key="1">
    <citation type="journal article" date="2019" name="Int. J. Syst. Evol. Microbiol.">
        <title>The Global Catalogue of Microorganisms (GCM) 10K type strain sequencing project: providing services to taxonomists for standard genome sequencing and annotation.</title>
        <authorList>
            <consortium name="The Broad Institute Genomics Platform"/>
            <consortium name="The Broad Institute Genome Sequencing Center for Infectious Disease"/>
            <person name="Wu L."/>
            <person name="Ma J."/>
        </authorList>
    </citation>
    <scope>NUCLEOTIDE SEQUENCE [LARGE SCALE GENOMIC DNA]</scope>
    <source>
        <strain evidence="2">JCM 16114</strain>
    </source>
</reference>
<gene>
    <name evidence="1" type="ORF">GCM10009850_121600</name>
</gene>
<dbReference type="Proteomes" id="UP001499843">
    <property type="component" value="Unassembled WGS sequence"/>
</dbReference>
<keyword evidence="2" id="KW-1185">Reference proteome</keyword>
<accession>A0ABP5Q2X6</accession>
<proteinExistence type="predicted"/>
<comment type="caution">
    <text evidence="1">The sequence shown here is derived from an EMBL/GenBank/DDBJ whole genome shotgun (WGS) entry which is preliminary data.</text>
</comment>